<dbReference type="SUPFAM" id="SSF54637">
    <property type="entry name" value="Thioesterase/thiol ester dehydrase-isomerase"/>
    <property type="match status" value="1"/>
</dbReference>
<feature type="compositionally biased region" description="Pro residues" evidence="1">
    <location>
        <begin position="65"/>
        <end position="76"/>
    </location>
</feature>
<dbReference type="Gene3D" id="3.10.129.10">
    <property type="entry name" value="Hotdog Thioesterase"/>
    <property type="match status" value="1"/>
</dbReference>
<accession>A0ABR4AFG7</accession>
<protein>
    <recommendedName>
        <fullName evidence="2">Thioesterase domain-containing protein</fullName>
    </recommendedName>
</protein>
<evidence type="ECO:0000313" key="3">
    <source>
        <dbReference type="EMBL" id="KAL2044564.1"/>
    </source>
</evidence>
<comment type="caution">
    <text evidence="3">The sequence shown here is derived from an EMBL/GenBank/DDBJ whole genome shotgun (WGS) entry which is preliminary data.</text>
</comment>
<keyword evidence="4" id="KW-1185">Reference proteome</keyword>
<feature type="compositionally biased region" description="Low complexity" evidence="1">
    <location>
        <begin position="54"/>
        <end position="64"/>
    </location>
</feature>
<feature type="compositionally biased region" description="Basic residues" evidence="1">
    <location>
        <begin position="34"/>
        <end position="47"/>
    </location>
</feature>
<evidence type="ECO:0000256" key="1">
    <source>
        <dbReference type="SAM" id="MobiDB-lite"/>
    </source>
</evidence>
<dbReference type="EMBL" id="JBHFEH010000197">
    <property type="protein sequence ID" value="KAL2044564.1"/>
    <property type="molecule type" value="Genomic_DNA"/>
</dbReference>
<dbReference type="InterPro" id="IPR052061">
    <property type="entry name" value="PTE-AB_protein"/>
</dbReference>
<dbReference type="InterPro" id="IPR006683">
    <property type="entry name" value="Thioestr_dom"/>
</dbReference>
<dbReference type="InterPro" id="IPR029069">
    <property type="entry name" value="HotDog_dom_sf"/>
</dbReference>
<evidence type="ECO:0000259" key="2">
    <source>
        <dbReference type="Pfam" id="PF03061"/>
    </source>
</evidence>
<dbReference type="Proteomes" id="UP001590951">
    <property type="component" value="Unassembled WGS sequence"/>
</dbReference>
<organism evidence="3 4">
    <name type="scientific">Lepraria finkii</name>
    <dbReference type="NCBI Taxonomy" id="1340010"/>
    <lineage>
        <taxon>Eukaryota</taxon>
        <taxon>Fungi</taxon>
        <taxon>Dikarya</taxon>
        <taxon>Ascomycota</taxon>
        <taxon>Pezizomycotina</taxon>
        <taxon>Lecanoromycetes</taxon>
        <taxon>OSLEUM clade</taxon>
        <taxon>Lecanoromycetidae</taxon>
        <taxon>Lecanorales</taxon>
        <taxon>Lecanorineae</taxon>
        <taxon>Stereocaulaceae</taxon>
        <taxon>Lepraria</taxon>
    </lineage>
</organism>
<proteinExistence type="predicted"/>
<evidence type="ECO:0000313" key="4">
    <source>
        <dbReference type="Proteomes" id="UP001590951"/>
    </source>
</evidence>
<gene>
    <name evidence="3" type="ORF">ABVK25_012374</name>
</gene>
<reference evidence="3 4" key="1">
    <citation type="submission" date="2024-09" db="EMBL/GenBank/DDBJ databases">
        <title>Rethinking Asexuality: The Enigmatic Case of Functional Sexual Genes in Lepraria (Stereocaulaceae).</title>
        <authorList>
            <person name="Doellman M."/>
            <person name="Sun Y."/>
            <person name="Barcenas-Pena A."/>
            <person name="Lumbsch H.T."/>
            <person name="Grewe F."/>
        </authorList>
    </citation>
    <scope>NUCLEOTIDE SEQUENCE [LARGE SCALE GENOMIC DNA]</scope>
    <source>
        <strain evidence="3 4">Grewe 0041</strain>
    </source>
</reference>
<feature type="compositionally biased region" description="Basic residues" evidence="1">
    <location>
        <begin position="93"/>
        <end position="103"/>
    </location>
</feature>
<feature type="domain" description="Thioesterase" evidence="2">
    <location>
        <begin position="148"/>
        <end position="221"/>
    </location>
</feature>
<dbReference type="PANTHER" id="PTHR47260:SF1">
    <property type="entry name" value="UPF0644 PROTEIN PB2B4.06"/>
    <property type="match status" value="1"/>
</dbReference>
<dbReference type="PANTHER" id="PTHR47260">
    <property type="entry name" value="UPF0644 PROTEIN PB2B4.06"/>
    <property type="match status" value="1"/>
</dbReference>
<sequence length="240" mass="26208">MIYSLPGFDIIIPKLPYITYTSISCVHPAQTQSRGRHHHRGHDHHTHVPPTTPRLPRSGLTTPRLPTPPDPNPPHQPRQQMDAPSAVPISPRLRPKLALRKPSRQPDCIRAHITFTRPTTNPSAIKGIEECWLLSVGSGVDGKAGRGHGGFNALVLDQISGSVSHYARPVRIPPATATMTIDYKAPVETPCVVLLRAWIEELEGRKVWVRGVIEDGSGRALCTSRALLCMLGMGGSVIGR</sequence>
<feature type="region of interest" description="Disordered" evidence="1">
    <location>
        <begin position="29"/>
        <end position="103"/>
    </location>
</feature>
<dbReference type="CDD" id="cd03443">
    <property type="entry name" value="PaaI_thioesterase"/>
    <property type="match status" value="1"/>
</dbReference>
<name>A0ABR4AFG7_9LECA</name>
<dbReference type="Pfam" id="PF03061">
    <property type="entry name" value="4HBT"/>
    <property type="match status" value="1"/>
</dbReference>